<comment type="caution">
    <text evidence="6">The sequence shown here is derived from an EMBL/GenBank/DDBJ whole genome shotgun (WGS) entry which is preliminary data.</text>
</comment>
<name>A0A4Y8LQ97_9BACL</name>
<accession>A0A4Y8LQ97</accession>
<keyword evidence="7" id="KW-1185">Reference proteome</keyword>
<dbReference type="Pfam" id="PF00356">
    <property type="entry name" value="LacI"/>
    <property type="match status" value="1"/>
</dbReference>
<dbReference type="InterPro" id="IPR000843">
    <property type="entry name" value="HTH_LacI"/>
</dbReference>
<dbReference type="PANTHER" id="PTHR30146">
    <property type="entry name" value="LACI-RELATED TRANSCRIPTIONAL REPRESSOR"/>
    <property type="match status" value="1"/>
</dbReference>
<dbReference type="SUPFAM" id="SSF53822">
    <property type="entry name" value="Periplasmic binding protein-like I"/>
    <property type="match status" value="1"/>
</dbReference>
<gene>
    <name evidence="6" type="ORF">E2980_19465</name>
</gene>
<proteinExistence type="predicted"/>
<evidence type="ECO:0000259" key="5">
    <source>
        <dbReference type="PROSITE" id="PS50932"/>
    </source>
</evidence>
<dbReference type="PRINTS" id="PR00036">
    <property type="entry name" value="HTHLACI"/>
</dbReference>
<dbReference type="EMBL" id="SOMN01000035">
    <property type="protein sequence ID" value="TFE23410.1"/>
    <property type="molecule type" value="Genomic_DNA"/>
</dbReference>
<reference evidence="6 7" key="1">
    <citation type="submission" date="2019-03" db="EMBL/GenBank/DDBJ databases">
        <title>Cohnella endophytica sp. nov., a novel endophytic bacterium isolated from bark of Sonneratia apetala.</title>
        <authorList>
            <person name="Tuo L."/>
        </authorList>
    </citation>
    <scope>NUCLEOTIDE SEQUENCE [LARGE SCALE GENOMIC DNA]</scope>
    <source>
        <strain evidence="6 7">CCTCC AB 208254</strain>
    </source>
</reference>
<dbReference type="GO" id="GO:0003700">
    <property type="term" value="F:DNA-binding transcription factor activity"/>
    <property type="evidence" value="ECO:0007669"/>
    <property type="project" value="TreeGrafter"/>
</dbReference>
<evidence type="ECO:0000256" key="4">
    <source>
        <dbReference type="ARBA" id="ARBA00023163"/>
    </source>
</evidence>
<dbReference type="PANTHER" id="PTHR30146:SF95">
    <property type="entry name" value="RIBOSE OPERON REPRESSOR"/>
    <property type="match status" value="1"/>
</dbReference>
<evidence type="ECO:0000313" key="7">
    <source>
        <dbReference type="Proteomes" id="UP000297900"/>
    </source>
</evidence>
<sequence length="338" mass="37362">MSTIRDVAKLAGVSVSTVSRYLNKSGYVNSETEQTIKYAIDKLKYAPNQVARGLAGKKTNTIALILPDISNLFFSDLARAVEDVAATYGYTVIFGNSDDQAVKEKRYIETLKQKYIDGIIFASNTLGHDDAEMLTKLGIPFVCLDRGPSEENSSIVRSKNKEGAIMAVQHLLDVGCRKIAHIYGPQHLITAKERLIGYEQSVQILDWYSPTLIEPGDFRIAGGMKATDRLLERHPDIDGIFAGNDLMAIGALKALHRKGIPVGRQVAVCGFDGIQTTEITVPELTTIAQPIYDMGALISRLLIKKIEGKLEEDRLYELDVKLIVRDSTFRRQGTNEQA</sequence>
<evidence type="ECO:0000256" key="1">
    <source>
        <dbReference type="ARBA" id="ARBA00022491"/>
    </source>
</evidence>
<evidence type="ECO:0000313" key="6">
    <source>
        <dbReference type="EMBL" id="TFE23410.1"/>
    </source>
</evidence>
<dbReference type="SUPFAM" id="SSF47413">
    <property type="entry name" value="lambda repressor-like DNA-binding domains"/>
    <property type="match status" value="1"/>
</dbReference>
<dbReference type="PROSITE" id="PS00356">
    <property type="entry name" value="HTH_LACI_1"/>
    <property type="match status" value="1"/>
</dbReference>
<protein>
    <submittedName>
        <fullName evidence="6">LacI family transcriptional regulator</fullName>
    </submittedName>
</protein>
<dbReference type="InterPro" id="IPR001761">
    <property type="entry name" value="Peripla_BP/Lac1_sug-bd_dom"/>
</dbReference>
<dbReference type="GO" id="GO:0000976">
    <property type="term" value="F:transcription cis-regulatory region binding"/>
    <property type="evidence" value="ECO:0007669"/>
    <property type="project" value="TreeGrafter"/>
</dbReference>
<dbReference type="SMART" id="SM00354">
    <property type="entry name" value="HTH_LACI"/>
    <property type="match status" value="1"/>
</dbReference>
<dbReference type="CDD" id="cd01392">
    <property type="entry name" value="HTH_LacI"/>
    <property type="match status" value="1"/>
</dbReference>
<dbReference type="Proteomes" id="UP000297900">
    <property type="component" value="Unassembled WGS sequence"/>
</dbReference>
<evidence type="ECO:0000256" key="3">
    <source>
        <dbReference type="ARBA" id="ARBA00023125"/>
    </source>
</evidence>
<dbReference type="Pfam" id="PF00532">
    <property type="entry name" value="Peripla_BP_1"/>
    <property type="match status" value="1"/>
</dbReference>
<evidence type="ECO:0000256" key="2">
    <source>
        <dbReference type="ARBA" id="ARBA00023015"/>
    </source>
</evidence>
<feature type="domain" description="HTH lacI-type" evidence="5">
    <location>
        <begin position="2"/>
        <end position="56"/>
    </location>
</feature>
<organism evidence="6 7">
    <name type="scientific">Cohnella luojiensis</name>
    <dbReference type="NCBI Taxonomy" id="652876"/>
    <lineage>
        <taxon>Bacteria</taxon>
        <taxon>Bacillati</taxon>
        <taxon>Bacillota</taxon>
        <taxon>Bacilli</taxon>
        <taxon>Bacillales</taxon>
        <taxon>Paenibacillaceae</taxon>
        <taxon>Cohnella</taxon>
    </lineage>
</organism>
<dbReference type="Gene3D" id="1.10.260.40">
    <property type="entry name" value="lambda repressor-like DNA-binding domains"/>
    <property type="match status" value="1"/>
</dbReference>
<dbReference type="RefSeq" id="WP_135153928.1">
    <property type="nucleotide sequence ID" value="NZ_SOMN01000035.1"/>
</dbReference>
<keyword evidence="1" id="KW-0678">Repressor</keyword>
<dbReference type="Gene3D" id="3.40.50.2300">
    <property type="match status" value="2"/>
</dbReference>
<dbReference type="CDD" id="cd06267">
    <property type="entry name" value="PBP1_LacI_sugar_binding-like"/>
    <property type="match status" value="1"/>
</dbReference>
<dbReference type="InterPro" id="IPR028082">
    <property type="entry name" value="Peripla_BP_I"/>
</dbReference>
<keyword evidence="4" id="KW-0804">Transcription</keyword>
<dbReference type="PROSITE" id="PS50932">
    <property type="entry name" value="HTH_LACI_2"/>
    <property type="match status" value="1"/>
</dbReference>
<keyword evidence="2" id="KW-0805">Transcription regulation</keyword>
<dbReference type="AlphaFoldDB" id="A0A4Y8LQ97"/>
<dbReference type="InterPro" id="IPR010982">
    <property type="entry name" value="Lambda_DNA-bd_dom_sf"/>
</dbReference>
<dbReference type="OrthoDB" id="9796186at2"/>
<keyword evidence="3" id="KW-0238">DNA-binding</keyword>